<dbReference type="PANTHER" id="PTHR43095:SF5">
    <property type="entry name" value="XYLULOSE KINASE"/>
    <property type="match status" value="1"/>
</dbReference>
<dbReference type="InterPro" id="IPR043129">
    <property type="entry name" value="ATPase_NBD"/>
</dbReference>
<dbReference type="PANTHER" id="PTHR43095">
    <property type="entry name" value="SUGAR KINASE"/>
    <property type="match status" value="1"/>
</dbReference>
<feature type="domain" description="Carbohydrate kinase FGGY N-terminal" evidence="3">
    <location>
        <begin position="11"/>
        <end position="250"/>
    </location>
</feature>
<feature type="non-terminal residue" evidence="4">
    <location>
        <position position="368"/>
    </location>
</feature>
<dbReference type="Pfam" id="PF00370">
    <property type="entry name" value="FGGY_N"/>
    <property type="match status" value="1"/>
</dbReference>
<dbReference type="InterPro" id="IPR018484">
    <property type="entry name" value="FGGY_N"/>
</dbReference>
<dbReference type="GO" id="GO:0016301">
    <property type="term" value="F:kinase activity"/>
    <property type="evidence" value="ECO:0007669"/>
    <property type="project" value="UniProtKB-KW"/>
</dbReference>
<proteinExistence type="predicted"/>
<keyword evidence="1" id="KW-0808">Transferase</keyword>
<dbReference type="EMBL" id="LAZR01045164">
    <property type="protein sequence ID" value="KKK99537.1"/>
    <property type="molecule type" value="Genomic_DNA"/>
</dbReference>
<comment type="caution">
    <text evidence="4">The sequence shown here is derived from an EMBL/GenBank/DDBJ whole genome shotgun (WGS) entry which is preliminary data.</text>
</comment>
<evidence type="ECO:0000259" key="3">
    <source>
        <dbReference type="Pfam" id="PF00370"/>
    </source>
</evidence>
<evidence type="ECO:0000256" key="2">
    <source>
        <dbReference type="ARBA" id="ARBA00022777"/>
    </source>
</evidence>
<gene>
    <name evidence="4" type="ORF">LCGC14_2631770</name>
</gene>
<keyword evidence="2" id="KW-0418">Kinase</keyword>
<sequence length="368" mass="40741">MADQTKSSKAYVIGIDSGTSSTRAILFDEKGQALAEGRRAYDVLRPQPGWVEQKAVWWWEALAGSIRDLLSKSPVKSEQIQGLAITHQRITAVPVDRSIEPLRNAILWNDIRCSEQNEKALETVGREKIYQRTGYNPGIWTVYKAMWLQDNEPDIYHRMHKFLLVQDYLMYRLIGKLVTTSSAAVMTGCLDVGHRHRWAEDILEGFEISPSIWVENILSGGQIAGRIHREASLETGLPEGLPVVTAAGDQPPAFPDGRRALGDHVAPAGKLGMIDRVVHDLAKTVLDQRLHEAGQAHVPHPQFTAIGLRDGLGNVLDHGVKSRTSCCLGNVCVLCHLLNQFSFSHVYPPVIYVFGIIAPGQVLKGHEA</sequence>
<protein>
    <recommendedName>
        <fullName evidence="3">Carbohydrate kinase FGGY N-terminal domain-containing protein</fullName>
    </recommendedName>
</protein>
<evidence type="ECO:0000313" key="4">
    <source>
        <dbReference type="EMBL" id="KKK99537.1"/>
    </source>
</evidence>
<dbReference type="SUPFAM" id="SSF53067">
    <property type="entry name" value="Actin-like ATPase domain"/>
    <property type="match status" value="1"/>
</dbReference>
<dbReference type="GO" id="GO:0005975">
    <property type="term" value="P:carbohydrate metabolic process"/>
    <property type="evidence" value="ECO:0007669"/>
    <property type="project" value="InterPro"/>
</dbReference>
<evidence type="ECO:0000256" key="1">
    <source>
        <dbReference type="ARBA" id="ARBA00022679"/>
    </source>
</evidence>
<name>A0A0F8ZZX4_9ZZZZ</name>
<reference evidence="4" key="1">
    <citation type="journal article" date="2015" name="Nature">
        <title>Complex archaea that bridge the gap between prokaryotes and eukaryotes.</title>
        <authorList>
            <person name="Spang A."/>
            <person name="Saw J.H."/>
            <person name="Jorgensen S.L."/>
            <person name="Zaremba-Niedzwiedzka K."/>
            <person name="Martijn J."/>
            <person name="Lind A.E."/>
            <person name="van Eijk R."/>
            <person name="Schleper C."/>
            <person name="Guy L."/>
            <person name="Ettema T.J."/>
        </authorList>
    </citation>
    <scope>NUCLEOTIDE SEQUENCE</scope>
</reference>
<dbReference type="InterPro" id="IPR050406">
    <property type="entry name" value="FGGY_Carb_Kinase"/>
</dbReference>
<organism evidence="4">
    <name type="scientific">marine sediment metagenome</name>
    <dbReference type="NCBI Taxonomy" id="412755"/>
    <lineage>
        <taxon>unclassified sequences</taxon>
        <taxon>metagenomes</taxon>
        <taxon>ecological metagenomes</taxon>
    </lineage>
</organism>
<dbReference type="AlphaFoldDB" id="A0A0F8ZZX4"/>
<accession>A0A0F8ZZX4</accession>
<dbReference type="Gene3D" id="3.30.420.40">
    <property type="match status" value="1"/>
</dbReference>